<dbReference type="PANTHER" id="PTHR43711">
    <property type="entry name" value="TWO-COMPONENT HISTIDINE KINASE"/>
    <property type="match status" value="1"/>
</dbReference>
<keyword evidence="7" id="KW-0175">Coiled coil</keyword>
<dbReference type="PANTHER" id="PTHR43711:SF26">
    <property type="entry name" value="SENSOR HISTIDINE KINASE RCSC"/>
    <property type="match status" value="1"/>
</dbReference>
<dbReference type="Gene3D" id="3.30.565.10">
    <property type="entry name" value="Histidine kinase-like ATPase, C-terminal domain"/>
    <property type="match status" value="1"/>
</dbReference>
<evidence type="ECO:0000256" key="3">
    <source>
        <dbReference type="ARBA" id="ARBA00022553"/>
    </source>
</evidence>
<name>A0ABV0J8G7_9CYAN</name>
<evidence type="ECO:0000259" key="8">
    <source>
        <dbReference type="PROSITE" id="PS50109"/>
    </source>
</evidence>
<evidence type="ECO:0000256" key="4">
    <source>
        <dbReference type="ARBA" id="ARBA00022679"/>
    </source>
</evidence>
<evidence type="ECO:0000256" key="1">
    <source>
        <dbReference type="ARBA" id="ARBA00000085"/>
    </source>
</evidence>
<dbReference type="Pfam" id="PF14361">
    <property type="entry name" value="RsbRD_N"/>
    <property type="match status" value="1"/>
</dbReference>
<dbReference type="EC" id="2.7.13.3" evidence="2"/>
<sequence>MKDFGRILVEKTEAIVEQWVEAVHQDQHIESADDLSPTAIRNHIPHVLAAMATVLCESQDSNVQELVAASLNHGIWRAEQGFDPREIAREYRLLRSEIFTALQTELLQAEPAAIIRAFRLIDVVVDEAIAQCFKSYVEERLRELDQLQSQLALTNQELTRLVRTSQENLSLLAHELKTPLNSIIGYSELFLRQQQRQQFEVKDNFPSIENIERVLRHGRGLLRLINNVLELSRYEAGNMQLQLTEIDVRLVVNSVMEMLEPVALAKGLILDIDYDAAPAKIATDPLRLQQVITNLISNAIRYTDTGTVHVQCHSLPDQHWSIAIADTGLGISSEDQVRVFDPYFRVNDHSPSVLPESTGLGLAIVARLVQLLQGQIQLVSELHVGSTFTVVFPQHISAANPSIGLTSLVR</sequence>
<protein>
    <recommendedName>
        <fullName evidence="2">histidine kinase</fullName>
        <ecNumber evidence="2">2.7.13.3</ecNumber>
    </recommendedName>
</protein>
<dbReference type="SMART" id="SM00388">
    <property type="entry name" value="HisKA"/>
    <property type="match status" value="1"/>
</dbReference>
<evidence type="ECO:0000313" key="9">
    <source>
        <dbReference type="EMBL" id="MEP0818079.1"/>
    </source>
</evidence>
<dbReference type="RefSeq" id="WP_190432505.1">
    <property type="nucleotide sequence ID" value="NZ_JAMPKM010000007.1"/>
</dbReference>
<keyword evidence="3" id="KW-0597">Phosphoprotein</keyword>
<evidence type="ECO:0000256" key="6">
    <source>
        <dbReference type="ARBA" id="ARBA00023012"/>
    </source>
</evidence>
<dbReference type="PROSITE" id="PS50109">
    <property type="entry name" value="HIS_KIN"/>
    <property type="match status" value="1"/>
</dbReference>
<evidence type="ECO:0000256" key="7">
    <source>
        <dbReference type="SAM" id="Coils"/>
    </source>
</evidence>
<dbReference type="CDD" id="cd00082">
    <property type="entry name" value="HisKA"/>
    <property type="match status" value="1"/>
</dbReference>
<comment type="caution">
    <text evidence="9">The sequence shown here is derived from an EMBL/GenBank/DDBJ whole genome shotgun (WGS) entry which is preliminary data.</text>
</comment>
<dbReference type="GO" id="GO:0016301">
    <property type="term" value="F:kinase activity"/>
    <property type="evidence" value="ECO:0007669"/>
    <property type="project" value="UniProtKB-KW"/>
</dbReference>
<dbReference type="InterPro" id="IPR025751">
    <property type="entry name" value="RsbRD_N_dom"/>
</dbReference>
<dbReference type="SUPFAM" id="SSF55874">
    <property type="entry name" value="ATPase domain of HSP90 chaperone/DNA topoisomerase II/histidine kinase"/>
    <property type="match status" value="1"/>
</dbReference>
<feature type="domain" description="Histidine kinase" evidence="8">
    <location>
        <begin position="171"/>
        <end position="396"/>
    </location>
</feature>
<keyword evidence="5 9" id="KW-0418">Kinase</keyword>
<dbReference type="Pfam" id="PF00512">
    <property type="entry name" value="HisKA"/>
    <property type="match status" value="1"/>
</dbReference>
<dbReference type="InterPro" id="IPR005467">
    <property type="entry name" value="His_kinase_dom"/>
</dbReference>
<keyword evidence="10" id="KW-1185">Reference proteome</keyword>
<dbReference type="Gene3D" id="1.10.287.130">
    <property type="match status" value="1"/>
</dbReference>
<accession>A0ABV0J8G7</accession>
<comment type="catalytic activity">
    <reaction evidence="1">
        <text>ATP + protein L-histidine = ADP + protein N-phospho-L-histidine.</text>
        <dbReference type="EC" id="2.7.13.3"/>
    </reaction>
</comment>
<organism evidence="9 10">
    <name type="scientific">Trichocoleus desertorum GB2-A4</name>
    <dbReference type="NCBI Taxonomy" id="2933944"/>
    <lineage>
        <taxon>Bacteria</taxon>
        <taxon>Bacillati</taxon>
        <taxon>Cyanobacteriota</taxon>
        <taxon>Cyanophyceae</taxon>
        <taxon>Leptolyngbyales</taxon>
        <taxon>Trichocoleusaceae</taxon>
        <taxon>Trichocoleus</taxon>
    </lineage>
</organism>
<proteinExistence type="predicted"/>
<reference evidence="9 10" key="1">
    <citation type="submission" date="2022-04" db="EMBL/GenBank/DDBJ databases">
        <title>Positive selection, recombination, and allopatry shape intraspecific diversity of widespread and dominant cyanobacteria.</title>
        <authorList>
            <person name="Wei J."/>
            <person name="Shu W."/>
            <person name="Hu C."/>
        </authorList>
    </citation>
    <scope>NUCLEOTIDE SEQUENCE [LARGE SCALE GENOMIC DNA]</scope>
    <source>
        <strain evidence="9 10">GB2-A4</strain>
    </source>
</reference>
<dbReference type="Proteomes" id="UP001464891">
    <property type="component" value="Unassembled WGS sequence"/>
</dbReference>
<feature type="coiled-coil region" evidence="7">
    <location>
        <begin position="137"/>
        <end position="164"/>
    </location>
</feature>
<dbReference type="SUPFAM" id="SSF47384">
    <property type="entry name" value="Homodimeric domain of signal transducing histidine kinase"/>
    <property type="match status" value="1"/>
</dbReference>
<keyword evidence="6" id="KW-0902">Two-component regulatory system</keyword>
<dbReference type="InterPro" id="IPR003594">
    <property type="entry name" value="HATPase_dom"/>
</dbReference>
<dbReference type="InterPro" id="IPR003661">
    <property type="entry name" value="HisK_dim/P_dom"/>
</dbReference>
<dbReference type="InterPro" id="IPR004358">
    <property type="entry name" value="Sig_transdc_His_kin-like_C"/>
</dbReference>
<dbReference type="SMART" id="SM00387">
    <property type="entry name" value="HATPase_c"/>
    <property type="match status" value="1"/>
</dbReference>
<evidence type="ECO:0000256" key="5">
    <source>
        <dbReference type="ARBA" id="ARBA00022777"/>
    </source>
</evidence>
<evidence type="ECO:0000256" key="2">
    <source>
        <dbReference type="ARBA" id="ARBA00012438"/>
    </source>
</evidence>
<dbReference type="EMBL" id="JAMPKM010000007">
    <property type="protein sequence ID" value="MEP0818079.1"/>
    <property type="molecule type" value="Genomic_DNA"/>
</dbReference>
<dbReference type="Pfam" id="PF02518">
    <property type="entry name" value="HATPase_c"/>
    <property type="match status" value="1"/>
</dbReference>
<keyword evidence="4" id="KW-0808">Transferase</keyword>
<dbReference type="InterPro" id="IPR036097">
    <property type="entry name" value="HisK_dim/P_sf"/>
</dbReference>
<gene>
    <name evidence="9" type="ORF">NC998_13340</name>
</gene>
<dbReference type="InterPro" id="IPR036890">
    <property type="entry name" value="HATPase_C_sf"/>
</dbReference>
<evidence type="ECO:0000313" key="10">
    <source>
        <dbReference type="Proteomes" id="UP001464891"/>
    </source>
</evidence>
<dbReference type="PRINTS" id="PR00344">
    <property type="entry name" value="BCTRLSENSOR"/>
</dbReference>
<dbReference type="InterPro" id="IPR050736">
    <property type="entry name" value="Sensor_HK_Regulatory"/>
</dbReference>